<gene>
    <name evidence="14" type="ORF">BN946_scf184972.g10</name>
</gene>
<evidence type="ECO:0000256" key="2">
    <source>
        <dbReference type="ARBA" id="ARBA00004370"/>
    </source>
</evidence>
<keyword evidence="7" id="KW-0479">Metal-binding</keyword>
<dbReference type="InterPro" id="IPR020422">
    <property type="entry name" value="TYR_PHOSPHATASE_DUAL_dom"/>
</dbReference>
<dbReference type="PANTHER" id="PTHR46300">
    <property type="entry name" value="P450, PUTATIVE (EUROFUNG)-RELATED-RELATED"/>
    <property type="match status" value="1"/>
</dbReference>
<keyword evidence="12" id="KW-0472">Membrane</keyword>
<dbReference type="InterPro" id="IPR000340">
    <property type="entry name" value="Dual-sp_phosphatase_cat-dom"/>
</dbReference>
<protein>
    <recommendedName>
        <fullName evidence="13">Tyrosine specific protein phosphatases domain-containing protein</fullName>
    </recommendedName>
</protein>
<feature type="domain" description="Tyrosine specific protein phosphatases" evidence="13">
    <location>
        <begin position="952"/>
        <end position="1021"/>
    </location>
</feature>
<evidence type="ECO:0000256" key="3">
    <source>
        <dbReference type="ARBA" id="ARBA00005179"/>
    </source>
</evidence>
<evidence type="ECO:0000259" key="13">
    <source>
        <dbReference type="PROSITE" id="PS50056"/>
    </source>
</evidence>
<comment type="similarity">
    <text evidence="4">Belongs to the cytochrome P450 family.</text>
</comment>
<dbReference type="InterPro" id="IPR002401">
    <property type="entry name" value="Cyt_P450_E_grp-I"/>
</dbReference>
<evidence type="ECO:0000256" key="12">
    <source>
        <dbReference type="ARBA" id="ARBA00023136"/>
    </source>
</evidence>
<evidence type="ECO:0000256" key="6">
    <source>
        <dbReference type="ARBA" id="ARBA00022692"/>
    </source>
</evidence>
<dbReference type="GO" id="GO:0016705">
    <property type="term" value="F:oxidoreductase activity, acting on paired donors, with incorporation or reduction of molecular oxygen"/>
    <property type="evidence" value="ECO:0007669"/>
    <property type="project" value="InterPro"/>
</dbReference>
<keyword evidence="5" id="KW-0349">Heme</keyword>
<keyword evidence="15" id="KW-1185">Reference proteome</keyword>
<comment type="cofactor">
    <cofactor evidence="1">
        <name>heme</name>
        <dbReference type="ChEBI" id="CHEBI:30413"/>
    </cofactor>
</comment>
<dbReference type="SMART" id="SM00195">
    <property type="entry name" value="DSPc"/>
    <property type="match status" value="1"/>
</dbReference>
<evidence type="ECO:0000256" key="10">
    <source>
        <dbReference type="ARBA" id="ARBA00023004"/>
    </source>
</evidence>
<dbReference type="SUPFAM" id="SSF51905">
    <property type="entry name" value="FAD/NAD(P)-binding domain"/>
    <property type="match status" value="1"/>
</dbReference>
<dbReference type="Gene3D" id="1.10.3110.10">
    <property type="entry name" value="protoporphyrinogen ix oxidase, domain 3"/>
    <property type="match status" value="1"/>
</dbReference>
<keyword evidence="6" id="KW-0812">Transmembrane</keyword>
<dbReference type="STRING" id="5643.A0A060SPS9"/>
<comment type="pathway">
    <text evidence="3">Secondary metabolite biosynthesis.</text>
</comment>
<evidence type="ECO:0000313" key="15">
    <source>
        <dbReference type="Proteomes" id="UP000029665"/>
    </source>
</evidence>
<evidence type="ECO:0000256" key="4">
    <source>
        <dbReference type="ARBA" id="ARBA00010617"/>
    </source>
</evidence>
<keyword evidence="10" id="KW-0408">Iron</keyword>
<dbReference type="Gene3D" id="3.90.190.10">
    <property type="entry name" value="Protein tyrosine phosphatase superfamily"/>
    <property type="match status" value="1"/>
</dbReference>
<reference evidence="14" key="1">
    <citation type="submission" date="2014-01" db="EMBL/GenBank/DDBJ databases">
        <title>The genome of the white-rot fungus Pycnoporus cinnabarinus: a basidiomycete model with a versatile arsenal for lignocellulosic biomass breakdown.</title>
        <authorList>
            <person name="Levasseur A."/>
            <person name="Lomascolo A."/>
            <person name="Ruiz-Duenas F.J."/>
            <person name="Uzan E."/>
            <person name="Piumi F."/>
            <person name="Kues U."/>
            <person name="Ram A.F.J."/>
            <person name="Murat C."/>
            <person name="Haon M."/>
            <person name="Benoit I."/>
            <person name="Arfi Y."/>
            <person name="Chevret D."/>
            <person name="Drula E."/>
            <person name="Kwon M.J."/>
            <person name="Gouret P."/>
            <person name="Lesage-Meessen L."/>
            <person name="Lombard V."/>
            <person name="Mariette J."/>
            <person name="Noirot C."/>
            <person name="Park J."/>
            <person name="Patyshakuliyeva A."/>
            <person name="Wieneger R.A.B."/>
            <person name="Wosten H.A.B."/>
            <person name="Martin F."/>
            <person name="Coutinho P.M."/>
            <person name="de Vries R."/>
            <person name="Martinez A.T."/>
            <person name="Klopp C."/>
            <person name="Pontarotti P."/>
            <person name="Henrissat B."/>
            <person name="Record E."/>
        </authorList>
    </citation>
    <scope>NUCLEOTIDE SEQUENCE [LARGE SCALE GENOMIC DNA]</scope>
    <source>
        <strain evidence="14">BRFM137</strain>
    </source>
</reference>
<dbReference type="SUPFAM" id="SSF52799">
    <property type="entry name" value="(Phosphotyrosine protein) phosphatases II"/>
    <property type="match status" value="1"/>
</dbReference>
<evidence type="ECO:0000256" key="7">
    <source>
        <dbReference type="ARBA" id="ARBA00022723"/>
    </source>
</evidence>
<evidence type="ECO:0000256" key="1">
    <source>
        <dbReference type="ARBA" id="ARBA00001971"/>
    </source>
</evidence>
<dbReference type="InterPro" id="IPR001128">
    <property type="entry name" value="Cyt_P450"/>
</dbReference>
<dbReference type="PROSITE" id="PS50056">
    <property type="entry name" value="TYR_PHOSPHATASE_2"/>
    <property type="match status" value="1"/>
</dbReference>
<dbReference type="Pfam" id="PF00782">
    <property type="entry name" value="DSPc"/>
    <property type="match status" value="1"/>
</dbReference>
<dbReference type="Pfam" id="PF00067">
    <property type="entry name" value="p450"/>
    <property type="match status" value="1"/>
</dbReference>
<dbReference type="Gene3D" id="1.10.630.10">
    <property type="entry name" value="Cytochrome P450"/>
    <property type="match status" value="2"/>
</dbReference>
<sequence>MILSQVVIRPLFLGTLALLCYFVARRLRLGKQDEKLPPSPPGHWLFGNAPPASYAHRQFAHLANIYGPIFTLRYGSRRLVVIARVESSVLHATLQPQSAAKYEPLQMMNARNFILDILDEPDNFINHARRYAASVIMSLTYGKMTPTSYSDRDVKQVNLLTERLGYAMRPGAYLVDSYPFLKYLPGFTSNLKRYHQEELALFSCQIKSVKERLELYSSPAPFKTAGVLPIMIMAAARHPDVQARVQEQLDQVIGRDRLPTFADWEKLPQVAAYVQEVYRWRPVTPLGFAHKATKDVTWKGYVIPAGTEVLACHWAIARDPDVFPDPEKFKPERWLDEKGRMREDLKFFNWGFGRRSVFINTALTLWAFEISEDSAHPIDTMAIKDGALAHPYPFTVRFKPRVSNLREKIVAHIDKLLELLRLLNEFTDHEIVFNPSTYPNFIHFLKMYPDLSERILPTEMTFSVSRDGGEFEWAGNNLMSVFCQPSRLLDPDMWRLLYDVLRFNANAQRMLLDFDRKDVHNEGLSIGNYVEQHGYSKSFRDNYLIPMTAAIWSTPPDKCALDFPARTLIQFMFNHHLLQITGKPSWLTLRGGSRTYVQKIVSMLSASHVHLSTPIRAARTVPSFDNPERTSQVLLDTASGETLRFDEVIMACHTNTTVDILKAGGGMTPEETRILEAFNWNKNEAVLHSDERLMPKSRLAWSCWNYLTKSVVNATGQYVPNVNQVSLTCKCLLDWMNELQHLPTSEHGPILVTLNPPFDPKPELEFGRYQYDHPILSTEAIKAQAEIPSIQRTRGISYAGAWLKYGFHEDGFTAGLRAAAALAGPDAKVPFAIVDADRKPSAAVVWLARAFDVLEMSGASAVVGILFVWWLAILRTVLGRLGVDLSYIRGQSQFRRGLHLTREGALHRICQFVAILNVMAFHSHVTVASWKSVGRHRGAGTVDSGSSLGSLEACVDAASAILEQIRAKKERVLVHCSAGILRSLTVAVAYMMRHWGKTLKEALFVVVDARPAVSPNPEFIVWLKQEEVCIRGGESTLPVDRLPAKQTDRLALLRQQG</sequence>
<evidence type="ECO:0000256" key="11">
    <source>
        <dbReference type="ARBA" id="ARBA00023033"/>
    </source>
</evidence>
<dbReference type="PRINTS" id="PR00463">
    <property type="entry name" value="EP450I"/>
</dbReference>
<dbReference type="GO" id="GO:0140096">
    <property type="term" value="F:catalytic activity, acting on a protein"/>
    <property type="evidence" value="ECO:0007669"/>
    <property type="project" value="UniProtKB-ARBA"/>
</dbReference>
<dbReference type="Proteomes" id="UP000029665">
    <property type="component" value="Unassembled WGS sequence"/>
</dbReference>
<dbReference type="GO" id="GO:0005506">
    <property type="term" value="F:iron ion binding"/>
    <property type="evidence" value="ECO:0007669"/>
    <property type="project" value="InterPro"/>
</dbReference>
<evidence type="ECO:0000256" key="8">
    <source>
        <dbReference type="ARBA" id="ARBA00022989"/>
    </source>
</evidence>
<dbReference type="GO" id="GO:0020037">
    <property type="term" value="F:heme binding"/>
    <property type="evidence" value="ECO:0007669"/>
    <property type="project" value="InterPro"/>
</dbReference>
<dbReference type="InterPro" id="IPR050364">
    <property type="entry name" value="Cytochrome_P450_fung"/>
</dbReference>
<dbReference type="Gene3D" id="3.50.50.60">
    <property type="entry name" value="FAD/NAD(P)-binding domain"/>
    <property type="match status" value="1"/>
</dbReference>
<comment type="subcellular location">
    <subcellularLocation>
        <location evidence="2">Membrane</location>
    </subcellularLocation>
</comment>
<dbReference type="SUPFAM" id="SSF48264">
    <property type="entry name" value="Cytochrome P450"/>
    <property type="match status" value="1"/>
</dbReference>
<dbReference type="HOGENOM" id="CLU_289869_0_0_1"/>
<evidence type="ECO:0000256" key="5">
    <source>
        <dbReference type="ARBA" id="ARBA00022617"/>
    </source>
</evidence>
<dbReference type="InterPro" id="IPR029021">
    <property type="entry name" value="Prot-tyrosine_phosphatase-like"/>
</dbReference>
<dbReference type="GO" id="GO:0016020">
    <property type="term" value="C:membrane"/>
    <property type="evidence" value="ECO:0007669"/>
    <property type="project" value="UniProtKB-SubCell"/>
</dbReference>
<proteinExistence type="inferred from homology"/>
<dbReference type="InterPro" id="IPR036396">
    <property type="entry name" value="Cyt_P450_sf"/>
</dbReference>
<dbReference type="GO" id="GO:0004497">
    <property type="term" value="F:monooxygenase activity"/>
    <property type="evidence" value="ECO:0007669"/>
    <property type="project" value="UniProtKB-KW"/>
</dbReference>
<accession>A0A060SPS9</accession>
<dbReference type="InterPro" id="IPR000387">
    <property type="entry name" value="Tyr_Pase_dom"/>
</dbReference>
<evidence type="ECO:0000313" key="14">
    <source>
        <dbReference type="EMBL" id="CDO74443.1"/>
    </source>
</evidence>
<dbReference type="EMBL" id="CCBP010000173">
    <property type="protein sequence ID" value="CDO74443.1"/>
    <property type="molecule type" value="Genomic_DNA"/>
</dbReference>
<keyword evidence="11" id="KW-0503">Monooxygenase</keyword>
<keyword evidence="8" id="KW-1133">Transmembrane helix</keyword>
<dbReference type="OrthoDB" id="5977668at2759"/>
<dbReference type="Gene3D" id="3.90.660.20">
    <property type="entry name" value="Protoporphyrinogen oxidase, mitochondrial, domain 2"/>
    <property type="match status" value="1"/>
</dbReference>
<comment type="caution">
    <text evidence="14">The sequence shown here is derived from an EMBL/GenBank/DDBJ whole genome shotgun (WGS) entry which is preliminary data.</text>
</comment>
<organism evidence="14 15">
    <name type="scientific">Pycnoporus cinnabarinus</name>
    <name type="common">Cinnabar-red polypore</name>
    <name type="synonym">Trametes cinnabarina</name>
    <dbReference type="NCBI Taxonomy" id="5643"/>
    <lineage>
        <taxon>Eukaryota</taxon>
        <taxon>Fungi</taxon>
        <taxon>Dikarya</taxon>
        <taxon>Basidiomycota</taxon>
        <taxon>Agaricomycotina</taxon>
        <taxon>Agaricomycetes</taxon>
        <taxon>Polyporales</taxon>
        <taxon>Polyporaceae</taxon>
        <taxon>Trametes</taxon>
    </lineage>
</organism>
<dbReference type="AlphaFoldDB" id="A0A060SPS9"/>
<evidence type="ECO:0000256" key="9">
    <source>
        <dbReference type="ARBA" id="ARBA00023002"/>
    </source>
</evidence>
<name>A0A060SPS9_PYCCI</name>
<keyword evidence="9" id="KW-0560">Oxidoreductase</keyword>
<dbReference type="PANTHER" id="PTHR46300:SF1">
    <property type="entry name" value="P450, PUTATIVE (EUROFUNG)-RELATED"/>
    <property type="match status" value="1"/>
</dbReference>
<dbReference type="CDD" id="cd14498">
    <property type="entry name" value="DSP"/>
    <property type="match status" value="1"/>
</dbReference>
<dbReference type="InterPro" id="IPR036188">
    <property type="entry name" value="FAD/NAD-bd_sf"/>
</dbReference>